<organism evidence="2">
    <name type="scientific">Coccidioides posadasii (strain RMSCC 757 / Silveira)</name>
    <name type="common">Valley fever fungus</name>
    <dbReference type="NCBI Taxonomy" id="443226"/>
    <lineage>
        <taxon>Eukaryota</taxon>
        <taxon>Fungi</taxon>
        <taxon>Dikarya</taxon>
        <taxon>Ascomycota</taxon>
        <taxon>Pezizomycotina</taxon>
        <taxon>Eurotiomycetes</taxon>
        <taxon>Eurotiomycetidae</taxon>
        <taxon>Onygenales</taxon>
        <taxon>Onygenaceae</taxon>
        <taxon>Coccidioides</taxon>
    </lineage>
</organism>
<dbReference type="VEuPathDB" id="FungiDB:CPSG_03761"/>
<dbReference type="VEuPathDB" id="FungiDB:D8B26_007612"/>
<name>E9D2G3_COCPS</name>
<accession>E9D2G3</accession>
<dbReference type="HOGENOM" id="CLU_1731298_0_0_1"/>
<dbReference type="STRING" id="443226.E9D2G3"/>
<proteinExistence type="predicted"/>
<dbReference type="OrthoDB" id="4186099at2759"/>
<dbReference type="OMA" id="CQTGLQY"/>
<evidence type="ECO:0000313" key="1">
    <source>
        <dbReference type="EMBL" id="EFW19377.1"/>
    </source>
</evidence>
<sequence length="151" mass="16276">MSCSTIKQNQSLSLNHSPSLLSRKPNPQLDTMVKFTSIALAVVGAMASLVAADNCQTGLQYCGYVLLRKGKLRGLAHVLPYYSWISVLTSALGNYYAQIVQALHQAKLPTDPRHVQNTLFQCIGGPNGEIKVIKFCGAACHDGGNNHSDTC</sequence>
<evidence type="ECO:0000313" key="2">
    <source>
        <dbReference type="Proteomes" id="UP000002497"/>
    </source>
</evidence>
<dbReference type="Proteomes" id="UP000002497">
    <property type="component" value="Unassembled WGS sequence"/>
</dbReference>
<protein>
    <submittedName>
        <fullName evidence="1">Uncharacterized protein</fullName>
    </submittedName>
</protein>
<dbReference type="AlphaFoldDB" id="E9D2G3"/>
<gene>
    <name evidence="1" type="ORF">CPSG_03761</name>
</gene>
<reference evidence="2" key="2">
    <citation type="submission" date="2010-03" db="EMBL/GenBank/DDBJ databases">
        <title>The genome sequence of Coccidioides posadasii strain Silveira.</title>
        <authorList>
            <consortium name="The Broad Institute Genome Sequencing Center for Infectious Disease"/>
            <person name="Neafsey D."/>
            <person name="Orbach M."/>
            <person name="Henn M.R."/>
            <person name="Cole G.T."/>
            <person name="Galgiani J."/>
            <person name="Gardner M.J."/>
            <person name="Kirkland T.N."/>
            <person name="Taylor J.W."/>
            <person name="Young S.K."/>
            <person name="Zeng Q."/>
            <person name="Koehrsen M."/>
            <person name="Alvarado L."/>
            <person name="Berlin A."/>
            <person name="Borenstein D."/>
            <person name="Chapman S.B."/>
            <person name="Chen Z."/>
            <person name="Engels R."/>
            <person name="Freedman E."/>
            <person name="Gellesch M."/>
            <person name="Goldberg J."/>
            <person name="Griggs A."/>
            <person name="Gujja S."/>
            <person name="Heilman E."/>
            <person name="Heiman D."/>
            <person name="Howarth C."/>
            <person name="Jen D."/>
            <person name="Larson L."/>
            <person name="Mehta T."/>
            <person name="Neiman D."/>
            <person name="Park D."/>
            <person name="Pearson M."/>
            <person name="Richards J."/>
            <person name="Roberts A."/>
            <person name="Saif S."/>
            <person name="Shea T."/>
            <person name="Shenoy N."/>
            <person name="Sisk P."/>
            <person name="Stolte C."/>
            <person name="Sykes S."/>
            <person name="Walk T."/>
            <person name="White J."/>
            <person name="Yandava C."/>
            <person name="Haas B."/>
            <person name="Nusbaum C."/>
            <person name="Birren B."/>
        </authorList>
    </citation>
    <scope>NUCLEOTIDE SEQUENCE [LARGE SCALE GENOMIC DNA]</scope>
    <source>
        <strain evidence="2">RMSCC 757 / Silveira</strain>
    </source>
</reference>
<reference evidence="2" key="1">
    <citation type="journal article" date="2010" name="Genome Res.">
        <title>Population genomic sequencing of Coccidioides fungi reveals recent hybridization and transposon control.</title>
        <authorList>
            <person name="Neafsey D.E."/>
            <person name="Barker B.M."/>
            <person name="Sharpton T.J."/>
            <person name="Stajich J.E."/>
            <person name="Park D.J."/>
            <person name="Whiston E."/>
            <person name="Hung C.-Y."/>
            <person name="McMahan C."/>
            <person name="White J."/>
            <person name="Sykes S."/>
            <person name="Heiman D."/>
            <person name="Young S."/>
            <person name="Zeng Q."/>
            <person name="Abouelleil A."/>
            <person name="Aftuck L."/>
            <person name="Bessette D."/>
            <person name="Brown A."/>
            <person name="FitzGerald M."/>
            <person name="Lui A."/>
            <person name="Macdonald J.P."/>
            <person name="Priest M."/>
            <person name="Orbach M.J."/>
            <person name="Galgiani J.N."/>
            <person name="Kirkland T.N."/>
            <person name="Cole G.T."/>
            <person name="Birren B.W."/>
            <person name="Henn M.R."/>
            <person name="Taylor J.W."/>
            <person name="Rounsley S.D."/>
        </authorList>
    </citation>
    <scope>NUCLEOTIDE SEQUENCE [LARGE SCALE GENOMIC DNA]</scope>
    <source>
        <strain evidence="2">RMSCC 757 / Silveira</strain>
    </source>
</reference>
<dbReference type="EMBL" id="GL636490">
    <property type="protein sequence ID" value="EFW19377.1"/>
    <property type="molecule type" value="Genomic_DNA"/>
</dbReference>
<keyword evidence="2" id="KW-1185">Reference proteome</keyword>